<feature type="binding site" evidence="4">
    <location>
        <position position="40"/>
    </location>
    <ligand>
        <name>phosphate</name>
        <dbReference type="ChEBI" id="CHEBI:43474"/>
    </ligand>
</feature>
<keyword evidence="4" id="KW-0539">Nucleus</keyword>
<dbReference type="PANTHER" id="PTHR42679:SF2">
    <property type="entry name" value="S-METHYL-5'-THIOADENOSINE PHOSPHORYLASE"/>
    <property type="match status" value="1"/>
</dbReference>
<keyword evidence="2 4" id="KW-0808">Transferase</keyword>
<sequence>MATTTIPTAAPTSTITPSPPTTTLPKTYPHQIPIAIIGGTGLSALPSPPFTPLAILPPPPTPWGTPSSPITVLSYTPPSPSSTTPITIAFLARHGPQHNLTPSEIPSRANVAALKKLGVRVAIGFSAVGSLREEVKPRDFVVAGGVVDWTKGLRGACSFFGDGVVGHVGMGEPFDRKLSGVMYDALSSPADREKKQVVLQGEGVKVHDKGVVICIEGPQFSTRSESQLYRSFPLDPPINCVNMSAVPECKLFREAEIAYALLCMSTDYDSWRGEGEEGVSVEMVMGHMVANGENAKRAVGAILEALGREMEMETEASKGVVGERLRGTNRGAVMGLGSGGDAKAVEAVERLTWLFGKEWVDGKV</sequence>
<dbReference type="GO" id="GO:0005634">
    <property type="term" value="C:nucleus"/>
    <property type="evidence" value="ECO:0007669"/>
    <property type="project" value="UniProtKB-SubCell"/>
</dbReference>
<feature type="site" description="Important for substrate specificity" evidence="4">
    <location>
        <position position="221"/>
    </location>
</feature>
<name>A0AA43TVM7_9LECA</name>
<comment type="catalytic activity">
    <reaction evidence="4">
        <text>S-methyl-5'-thioadenosine + phosphate = 5-(methylsulfanyl)-alpha-D-ribose 1-phosphate + adenine</text>
        <dbReference type="Rhea" id="RHEA:11852"/>
        <dbReference type="ChEBI" id="CHEBI:16708"/>
        <dbReference type="ChEBI" id="CHEBI:17509"/>
        <dbReference type="ChEBI" id="CHEBI:43474"/>
        <dbReference type="ChEBI" id="CHEBI:58533"/>
        <dbReference type="EC" id="2.4.2.28"/>
    </reaction>
</comment>
<dbReference type="Proteomes" id="UP001161017">
    <property type="component" value="Unassembled WGS sequence"/>
</dbReference>
<accession>A0AA43TVM7</accession>
<gene>
    <name evidence="7" type="primary">MEU1</name>
    <name evidence="7" type="ORF">OHK93_000796</name>
</gene>
<protein>
    <recommendedName>
        <fullName evidence="4">S-methyl-5'-thioadenosine phosphorylase</fullName>
        <ecNumber evidence="4">2.4.2.28</ecNumber>
    </recommendedName>
    <alternativeName>
        <fullName evidence="4">5'-methylthioadenosine phosphorylase</fullName>
        <shortName evidence="4">MTA phosphorylase</shortName>
        <shortName evidence="4">MTAP</shortName>
        <shortName evidence="4">MTAPase</shortName>
    </alternativeName>
</protein>
<dbReference type="Gene3D" id="3.40.50.1580">
    <property type="entry name" value="Nucleoside phosphorylase domain"/>
    <property type="match status" value="1"/>
</dbReference>
<keyword evidence="1 4" id="KW-0328">Glycosyltransferase</keyword>
<dbReference type="HAMAP" id="MF_01963">
    <property type="entry name" value="MTAP"/>
    <property type="match status" value="1"/>
</dbReference>
<dbReference type="GO" id="GO:0019509">
    <property type="term" value="P:L-methionine salvage from methylthioadenosine"/>
    <property type="evidence" value="ECO:0007669"/>
    <property type="project" value="UniProtKB-UniRule"/>
</dbReference>
<comment type="caution">
    <text evidence="7">The sequence shown here is derived from an EMBL/GenBank/DDBJ whole genome shotgun (WGS) entry which is preliminary data.</text>
</comment>
<feature type="binding site" evidence="4">
    <location>
        <begin position="267"/>
        <end position="269"/>
    </location>
    <ligand>
        <name>substrate</name>
    </ligand>
</feature>
<keyword evidence="3 4" id="KW-0660">Purine salvage</keyword>
<dbReference type="InterPro" id="IPR010044">
    <property type="entry name" value="MTAP"/>
</dbReference>
<feature type="site" description="Important for substrate specificity" evidence="4">
    <location>
        <position position="281"/>
    </location>
</feature>
<dbReference type="Pfam" id="PF01048">
    <property type="entry name" value="PNP_UDP_1"/>
    <property type="match status" value="1"/>
</dbReference>
<comment type="subcellular location">
    <subcellularLocation>
        <location evidence="4">Cytoplasm</location>
    </subcellularLocation>
    <subcellularLocation>
        <location evidence="4">Nucleus</location>
    </subcellularLocation>
</comment>
<feature type="region of interest" description="Disordered" evidence="5">
    <location>
        <begin position="1"/>
        <end position="24"/>
    </location>
</feature>
<feature type="binding site" evidence="4">
    <location>
        <begin position="126"/>
        <end position="127"/>
    </location>
    <ligand>
        <name>phosphate</name>
        <dbReference type="ChEBI" id="CHEBI:43474"/>
    </ligand>
</feature>
<dbReference type="GO" id="GO:0006166">
    <property type="term" value="P:purine ribonucleoside salvage"/>
    <property type="evidence" value="ECO:0007669"/>
    <property type="project" value="UniProtKB-KW"/>
</dbReference>
<comment type="similarity">
    <text evidence="4">Belongs to the PNP/MTAP phosphorylase family. MTAP subfamily.</text>
</comment>
<comment type="pathway">
    <text evidence="4">Amino-acid biosynthesis; L-methionine biosynthesis via salvage pathway; S-methyl-5-thio-alpha-D-ribose 1-phosphate from S-methyl-5'-thioadenosine (phosphorylase route): step 1/1.</text>
</comment>
<dbReference type="EMBL" id="JAPUFD010000010">
    <property type="protein sequence ID" value="MDI1489599.1"/>
    <property type="molecule type" value="Genomic_DNA"/>
</dbReference>
<comment type="function">
    <text evidence="4">Catalyzes the reversible phosphorylation of S-methyl-5'-thioadenosine (MTA) to adenine and 5-methylthioribose-1-phosphate. Involved in the breakdown of MTA, a major by-product of polyamine biosynthesis. Responsible for the first step in the methionine salvage pathway after MTA has been generated from S-adenosylmethionine. Has broad substrate specificity with 6-aminopurine nucleosides as preferred substrates.</text>
</comment>
<feature type="domain" description="Nucleoside phosphorylase" evidence="6">
    <location>
        <begin position="89"/>
        <end position="303"/>
    </location>
</feature>
<evidence type="ECO:0000313" key="7">
    <source>
        <dbReference type="EMBL" id="MDI1489599.1"/>
    </source>
</evidence>
<evidence type="ECO:0000256" key="4">
    <source>
        <dbReference type="HAMAP-Rule" id="MF_03155"/>
    </source>
</evidence>
<feature type="binding site" evidence="4">
    <location>
        <position position="243"/>
    </location>
    <ligand>
        <name>substrate</name>
    </ligand>
</feature>
<keyword evidence="8" id="KW-1185">Reference proteome</keyword>
<proteinExistence type="inferred from homology"/>
<dbReference type="EC" id="2.4.2.28" evidence="4"/>
<comment type="subunit">
    <text evidence="4">Homotrimer.</text>
</comment>
<organism evidence="7 8">
    <name type="scientific">Ramalina farinacea</name>
    <dbReference type="NCBI Taxonomy" id="258253"/>
    <lineage>
        <taxon>Eukaryota</taxon>
        <taxon>Fungi</taxon>
        <taxon>Dikarya</taxon>
        <taxon>Ascomycota</taxon>
        <taxon>Pezizomycotina</taxon>
        <taxon>Lecanoromycetes</taxon>
        <taxon>OSLEUM clade</taxon>
        <taxon>Lecanoromycetidae</taxon>
        <taxon>Lecanorales</taxon>
        <taxon>Lecanorineae</taxon>
        <taxon>Ramalinaceae</taxon>
        <taxon>Ramalina</taxon>
    </lineage>
</organism>
<dbReference type="GO" id="GO:0005829">
    <property type="term" value="C:cytosol"/>
    <property type="evidence" value="ECO:0007669"/>
    <property type="project" value="TreeGrafter"/>
</dbReference>
<dbReference type="AlphaFoldDB" id="A0AA43TVM7"/>
<evidence type="ECO:0000256" key="2">
    <source>
        <dbReference type="ARBA" id="ARBA00022679"/>
    </source>
</evidence>
<dbReference type="CDD" id="cd09010">
    <property type="entry name" value="MTAP_SsMTAPII_like_MTIP"/>
    <property type="match status" value="1"/>
</dbReference>
<dbReference type="InterPro" id="IPR000845">
    <property type="entry name" value="Nucleoside_phosphorylase_d"/>
</dbReference>
<feature type="binding site" evidence="4">
    <location>
        <begin position="93"/>
        <end position="94"/>
    </location>
    <ligand>
        <name>phosphate</name>
        <dbReference type="ChEBI" id="CHEBI:43474"/>
    </ligand>
</feature>
<dbReference type="InterPro" id="IPR035994">
    <property type="entry name" value="Nucleoside_phosphorylase_sf"/>
</dbReference>
<evidence type="ECO:0000313" key="8">
    <source>
        <dbReference type="Proteomes" id="UP001161017"/>
    </source>
</evidence>
<reference evidence="7" key="1">
    <citation type="journal article" date="2023" name="Genome Biol. Evol.">
        <title>First Whole Genome Sequence and Flow Cytometry Genome Size Data for the Lichen-Forming Fungus Ramalina farinacea (Ascomycota).</title>
        <authorList>
            <person name="Llewellyn T."/>
            <person name="Mian S."/>
            <person name="Hill R."/>
            <person name="Leitch I.J."/>
            <person name="Gaya E."/>
        </authorList>
    </citation>
    <scope>NUCLEOTIDE SEQUENCE</scope>
    <source>
        <strain evidence="7">LIQ254RAFAR</strain>
    </source>
</reference>
<feature type="compositionally biased region" description="Low complexity" evidence="5">
    <location>
        <begin position="1"/>
        <end position="16"/>
    </location>
</feature>
<evidence type="ECO:0000259" key="6">
    <source>
        <dbReference type="Pfam" id="PF01048"/>
    </source>
</evidence>
<evidence type="ECO:0000256" key="5">
    <source>
        <dbReference type="SAM" id="MobiDB-lite"/>
    </source>
</evidence>
<keyword evidence="4" id="KW-0963">Cytoplasm</keyword>
<evidence type="ECO:0000256" key="1">
    <source>
        <dbReference type="ARBA" id="ARBA00022676"/>
    </source>
</evidence>
<evidence type="ECO:0000256" key="3">
    <source>
        <dbReference type="ARBA" id="ARBA00022726"/>
    </source>
</evidence>
<dbReference type="GO" id="GO:0017061">
    <property type="term" value="F:S-methyl-5-thioadenosine phosphorylase activity"/>
    <property type="evidence" value="ECO:0007669"/>
    <property type="project" value="UniProtKB-UniRule"/>
</dbReference>
<dbReference type="SUPFAM" id="SSF53167">
    <property type="entry name" value="Purine and uridine phosphorylases"/>
    <property type="match status" value="1"/>
</dbReference>
<feature type="binding site" evidence="4">
    <location>
        <position position="244"/>
    </location>
    <ligand>
        <name>phosphate</name>
        <dbReference type="ChEBI" id="CHEBI:43474"/>
    </ligand>
</feature>
<dbReference type="PANTHER" id="PTHR42679">
    <property type="entry name" value="S-METHYL-5'-THIOADENOSINE PHOSPHORYLASE"/>
    <property type="match status" value="1"/>
</dbReference>